<dbReference type="Proteomes" id="UP000504607">
    <property type="component" value="Chromosome 14"/>
</dbReference>
<proteinExistence type="predicted"/>
<protein>
    <submittedName>
        <fullName evidence="3">Uncharacterized protein LOC105057780</fullName>
    </submittedName>
</protein>
<dbReference type="PANTHER" id="PTHR34956:SF2">
    <property type="entry name" value="OS05G0397300 PROTEIN"/>
    <property type="match status" value="1"/>
</dbReference>
<sequence length="128" mass="14572">MAREVEDDVFFADLSKQIARLVMDDDEEEFPIRCPSLPVQGFPYMPQRIMPPPYGYGFSYRRESKGTGVFIPRSTPPRRKNKSGRSIPANTNSHKHPDRPGVAVSNVTTNNHIYSSYYINSAVLKTHK</sequence>
<dbReference type="OrthoDB" id="1081388at2759"/>
<dbReference type="GeneID" id="105057780"/>
<dbReference type="AlphaFoldDB" id="A0A6J0PR96"/>
<evidence type="ECO:0000313" key="3">
    <source>
        <dbReference type="RefSeq" id="XP_019710429.1"/>
    </source>
</evidence>
<dbReference type="FunCoup" id="A0A6J0PR96">
    <property type="interactions" value="962"/>
</dbReference>
<dbReference type="InParanoid" id="A0A6J0PR96"/>
<dbReference type="PANTHER" id="PTHR34956">
    <property type="entry name" value="OS05G0397300 PROTEIN"/>
    <property type="match status" value="1"/>
</dbReference>
<keyword evidence="2" id="KW-1185">Reference proteome</keyword>
<name>A0A6J0PR96_ELAGV</name>
<feature type="region of interest" description="Disordered" evidence="1">
    <location>
        <begin position="67"/>
        <end position="102"/>
    </location>
</feature>
<accession>A0A6J0PR96</accession>
<evidence type="ECO:0000256" key="1">
    <source>
        <dbReference type="SAM" id="MobiDB-lite"/>
    </source>
</evidence>
<dbReference type="KEGG" id="egu:105057780"/>
<organism evidence="2 3">
    <name type="scientific">Elaeis guineensis var. tenera</name>
    <name type="common">Oil palm</name>
    <dbReference type="NCBI Taxonomy" id="51953"/>
    <lineage>
        <taxon>Eukaryota</taxon>
        <taxon>Viridiplantae</taxon>
        <taxon>Streptophyta</taxon>
        <taxon>Embryophyta</taxon>
        <taxon>Tracheophyta</taxon>
        <taxon>Spermatophyta</taxon>
        <taxon>Magnoliopsida</taxon>
        <taxon>Liliopsida</taxon>
        <taxon>Arecaceae</taxon>
        <taxon>Arecoideae</taxon>
        <taxon>Cocoseae</taxon>
        <taxon>Elaeidinae</taxon>
        <taxon>Elaeis</taxon>
    </lineage>
</organism>
<dbReference type="RefSeq" id="XP_019710429.1">
    <property type="nucleotide sequence ID" value="XM_019854870.2"/>
</dbReference>
<gene>
    <name evidence="3" type="primary">LOC105057780</name>
</gene>
<evidence type="ECO:0000313" key="2">
    <source>
        <dbReference type="Proteomes" id="UP000504607"/>
    </source>
</evidence>
<reference evidence="3" key="1">
    <citation type="submission" date="2025-08" db="UniProtKB">
        <authorList>
            <consortium name="RefSeq"/>
        </authorList>
    </citation>
    <scope>IDENTIFICATION</scope>
</reference>